<dbReference type="PANTHER" id="PTHR10845">
    <property type="entry name" value="REGULATOR OF G PROTEIN SIGNALING"/>
    <property type="match status" value="1"/>
</dbReference>
<dbReference type="EMBL" id="DS268483">
    <property type="protein sequence ID" value="EFP10241.1"/>
    <property type="molecule type" value="Genomic_DNA"/>
</dbReference>
<dbReference type="SMART" id="SM00315">
    <property type="entry name" value="RGS"/>
    <property type="match status" value="1"/>
</dbReference>
<dbReference type="Gene3D" id="1.10.167.10">
    <property type="entry name" value="Regulator of G-protein Signalling 4, domain 2"/>
    <property type="match status" value="1"/>
</dbReference>
<feature type="region of interest" description="Disordered" evidence="1">
    <location>
        <begin position="26"/>
        <end position="60"/>
    </location>
</feature>
<dbReference type="OrthoDB" id="10266999at2759"/>
<accession>E3MVN7</accession>
<dbReference type="AlphaFoldDB" id="E3MVN7"/>
<dbReference type="InterPro" id="IPR044926">
    <property type="entry name" value="RGS_subdomain_2"/>
</dbReference>
<dbReference type="eggNOG" id="KOG3589">
    <property type="taxonomic scope" value="Eukaryota"/>
</dbReference>
<dbReference type="SUPFAM" id="SSF48097">
    <property type="entry name" value="Regulator of G-protein signaling, RGS"/>
    <property type="match status" value="1"/>
</dbReference>
<dbReference type="InParanoid" id="E3MVN7"/>
<feature type="compositionally biased region" description="Low complexity" evidence="1">
    <location>
        <begin position="29"/>
        <end position="59"/>
    </location>
</feature>
<feature type="domain" description="RGS" evidence="2">
    <location>
        <begin position="117"/>
        <end position="233"/>
    </location>
</feature>
<dbReference type="GO" id="GO:0005096">
    <property type="term" value="F:GTPase activator activity"/>
    <property type="evidence" value="ECO:0007669"/>
    <property type="project" value="EnsemblMetazoa"/>
</dbReference>
<reference evidence="3" key="1">
    <citation type="submission" date="2007-07" db="EMBL/GenBank/DDBJ databases">
        <title>PCAP assembly of the Caenorhabditis remanei genome.</title>
        <authorList>
            <consortium name="The Caenorhabditis remanei Sequencing Consortium"/>
            <person name="Wilson R.K."/>
        </authorList>
    </citation>
    <scope>NUCLEOTIDE SEQUENCE [LARGE SCALE GENOMIC DNA]</scope>
    <source>
        <strain evidence="3">PB4641</strain>
    </source>
</reference>
<dbReference type="STRING" id="31234.E3MVN7"/>
<sequence length="243" mass="27363">MTAVGPINTNGLFVRNPNLPEIEPQAAHTSINSSTSTSTSTTVTPVIPIGNNNPNNNNGEKSWLRRFVTLPLNLMKVCVGTKKEEPVPEDGSVSVEKKTPDNDGPPTYEIVYGWSLSFENLMKHRSGQKYFAEFLKGEYSDENILFWQACEELKREKNAEKIEEKARIIYEDFISILSPKEVSLDSRVREIVNTNMGRPSASTFDDAQNQIYTLMQRDSYPRFLASPIYKNAMATFGIKEEAV</sequence>
<gene>
    <name evidence="3" type="primary">Cre-rgs-2</name>
    <name evidence="3" type="ORF">CRE_24119</name>
</gene>
<protein>
    <submittedName>
        <fullName evidence="3">CRE-RGS-2 protein</fullName>
    </submittedName>
</protein>
<dbReference type="Proteomes" id="UP000008281">
    <property type="component" value="Unassembled WGS sequence"/>
</dbReference>
<evidence type="ECO:0000259" key="2">
    <source>
        <dbReference type="PROSITE" id="PS50132"/>
    </source>
</evidence>
<organism evidence="4">
    <name type="scientific">Caenorhabditis remanei</name>
    <name type="common">Caenorhabditis vulgaris</name>
    <dbReference type="NCBI Taxonomy" id="31234"/>
    <lineage>
        <taxon>Eukaryota</taxon>
        <taxon>Metazoa</taxon>
        <taxon>Ecdysozoa</taxon>
        <taxon>Nematoda</taxon>
        <taxon>Chromadorea</taxon>
        <taxon>Rhabditida</taxon>
        <taxon>Rhabditina</taxon>
        <taxon>Rhabditomorpha</taxon>
        <taxon>Rhabditoidea</taxon>
        <taxon>Rhabditidae</taxon>
        <taxon>Peloderinae</taxon>
        <taxon>Caenorhabditis</taxon>
    </lineage>
</organism>
<dbReference type="InterPro" id="IPR024066">
    <property type="entry name" value="RGS_subdom1/3"/>
</dbReference>
<dbReference type="PANTHER" id="PTHR10845:SF192">
    <property type="entry name" value="DOUBLE HIT, ISOFORM B"/>
    <property type="match status" value="1"/>
</dbReference>
<dbReference type="FunFam" id="1.10.167.10:FF:000001">
    <property type="entry name" value="Putative regulator of g-protein signaling 12"/>
    <property type="match status" value="1"/>
</dbReference>
<keyword evidence="4" id="KW-1185">Reference proteome</keyword>
<dbReference type="Pfam" id="PF00615">
    <property type="entry name" value="RGS"/>
    <property type="match status" value="1"/>
</dbReference>
<dbReference type="FunCoup" id="E3MVN7">
    <property type="interactions" value="350"/>
</dbReference>
<feature type="region of interest" description="Disordered" evidence="1">
    <location>
        <begin position="83"/>
        <end position="102"/>
    </location>
</feature>
<evidence type="ECO:0000313" key="3">
    <source>
        <dbReference type="EMBL" id="EFP10241.1"/>
    </source>
</evidence>
<proteinExistence type="predicted"/>
<dbReference type="PRINTS" id="PR01301">
    <property type="entry name" value="RGSPROTEIN"/>
</dbReference>
<evidence type="ECO:0000313" key="4">
    <source>
        <dbReference type="Proteomes" id="UP000008281"/>
    </source>
</evidence>
<name>E3MVN7_CAERE</name>
<dbReference type="HOGENOM" id="CLU_1143474_0_0_1"/>
<dbReference type="InterPro" id="IPR016137">
    <property type="entry name" value="RGS"/>
</dbReference>
<dbReference type="PROSITE" id="PS50132">
    <property type="entry name" value="RGS"/>
    <property type="match status" value="1"/>
</dbReference>
<evidence type="ECO:0000256" key="1">
    <source>
        <dbReference type="SAM" id="MobiDB-lite"/>
    </source>
</evidence>
<dbReference type="InterPro" id="IPR036305">
    <property type="entry name" value="RGS_sf"/>
</dbReference>
<dbReference type="Gene3D" id="1.10.196.10">
    <property type="match status" value="1"/>
</dbReference>